<dbReference type="AlphaFoldDB" id="T1FIA4"/>
<protein>
    <submittedName>
        <fullName evidence="2 3">Uncharacterized protein</fullName>
    </submittedName>
</protein>
<reference evidence="4" key="1">
    <citation type="submission" date="2012-12" db="EMBL/GenBank/DDBJ databases">
        <authorList>
            <person name="Hellsten U."/>
            <person name="Grimwood J."/>
            <person name="Chapman J.A."/>
            <person name="Shapiro H."/>
            <person name="Aerts A."/>
            <person name="Otillar R.P."/>
            <person name="Terry A.Y."/>
            <person name="Boore J.L."/>
            <person name="Simakov O."/>
            <person name="Marletaz F."/>
            <person name="Cho S.-J."/>
            <person name="Edsinger-Gonzales E."/>
            <person name="Havlak P."/>
            <person name="Kuo D.-H."/>
            <person name="Larsson T."/>
            <person name="Lv J."/>
            <person name="Arendt D."/>
            <person name="Savage R."/>
            <person name="Osoegawa K."/>
            <person name="de Jong P."/>
            <person name="Lindberg D.R."/>
            <person name="Seaver E.C."/>
            <person name="Weisblat D.A."/>
            <person name="Putnam N.H."/>
            <person name="Grigoriev I.V."/>
            <person name="Rokhsar D.S."/>
        </authorList>
    </citation>
    <scope>NUCLEOTIDE SEQUENCE</scope>
</reference>
<evidence type="ECO:0000313" key="4">
    <source>
        <dbReference type="Proteomes" id="UP000015101"/>
    </source>
</evidence>
<proteinExistence type="predicted"/>
<dbReference type="GeneID" id="20208553"/>
<reference evidence="2 4" key="2">
    <citation type="journal article" date="2013" name="Nature">
        <title>Insights into bilaterian evolution from three spiralian genomes.</title>
        <authorList>
            <person name="Simakov O."/>
            <person name="Marletaz F."/>
            <person name="Cho S.J."/>
            <person name="Edsinger-Gonzales E."/>
            <person name="Havlak P."/>
            <person name="Hellsten U."/>
            <person name="Kuo D.H."/>
            <person name="Larsson T."/>
            <person name="Lv J."/>
            <person name="Arendt D."/>
            <person name="Savage R."/>
            <person name="Osoegawa K."/>
            <person name="de Jong P."/>
            <person name="Grimwood J."/>
            <person name="Chapman J.A."/>
            <person name="Shapiro H."/>
            <person name="Aerts A."/>
            <person name="Otillar R.P."/>
            <person name="Terry A.Y."/>
            <person name="Boore J.L."/>
            <person name="Grigoriev I.V."/>
            <person name="Lindberg D.R."/>
            <person name="Seaver E.C."/>
            <person name="Weisblat D.A."/>
            <person name="Putnam N.H."/>
            <person name="Rokhsar D.S."/>
        </authorList>
    </citation>
    <scope>NUCLEOTIDE SEQUENCE</scope>
</reference>
<organism evidence="3 4">
    <name type="scientific">Helobdella robusta</name>
    <name type="common">Californian leech</name>
    <dbReference type="NCBI Taxonomy" id="6412"/>
    <lineage>
        <taxon>Eukaryota</taxon>
        <taxon>Metazoa</taxon>
        <taxon>Spiralia</taxon>
        <taxon>Lophotrochozoa</taxon>
        <taxon>Annelida</taxon>
        <taxon>Clitellata</taxon>
        <taxon>Hirudinea</taxon>
        <taxon>Rhynchobdellida</taxon>
        <taxon>Glossiphoniidae</taxon>
        <taxon>Helobdella</taxon>
    </lineage>
</organism>
<dbReference type="EnsemblMetazoa" id="HelroT182506">
    <property type="protein sequence ID" value="HelroP182506"/>
    <property type="gene ID" value="HelroG182506"/>
</dbReference>
<evidence type="ECO:0000256" key="1">
    <source>
        <dbReference type="SAM" id="MobiDB-lite"/>
    </source>
</evidence>
<dbReference type="InParanoid" id="T1FIA4"/>
<dbReference type="EMBL" id="AMQM01008225">
    <property type="status" value="NOT_ANNOTATED_CDS"/>
    <property type="molecule type" value="Genomic_DNA"/>
</dbReference>
<dbReference type="RefSeq" id="XP_009031004.1">
    <property type="nucleotide sequence ID" value="XM_009032756.1"/>
</dbReference>
<dbReference type="Proteomes" id="UP000015101">
    <property type="component" value="Unassembled WGS sequence"/>
</dbReference>
<dbReference type="KEGG" id="hro:HELRODRAFT_182506"/>
<feature type="compositionally biased region" description="Basic and acidic residues" evidence="1">
    <location>
        <begin position="22"/>
        <end position="46"/>
    </location>
</feature>
<evidence type="ECO:0000313" key="2">
    <source>
        <dbReference type="EMBL" id="ESN90915.1"/>
    </source>
</evidence>
<evidence type="ECO:0000313" key="3">
    <source>
        <dbReference type="EnsemblMetazoa" id="HelroP182506"/>
    </source>
</evidence>
<gene>
    <name evidence="3" type="primary">20208553</name>
    <name evidence="2" type="ORF">HELRODRAFT_182506</name>
</gene>
<sequence length="114" mass="13487">MAKNRTLRYTESKSRRIRSKIIENNRKKNDYRDKNKTKIDKNHGEVAHGLQNSKTTDVMDGPNQIRVHTEMKLNLVESEIKWWLCLAAYSFQIDELATEMKAPKRLLLEETRLD</sequence>
<dbReference type="HOGENOM" id="CLU_2123756_0_0_1"/>
<name>T1FIA4_HELRO</name>
<reference evidence="3" key="3">
    <citation type="submission" date="2015-06" db="UniProtKB">
        <authorList>
            <consortium name="EnsemblMetazoa"/>
        </authorList>
    </citation>
    <scope>IDENTIFICATION</scope>
</reference>
<keyword evidence="4" id="KW-1185">Reference proteome</keyword>
<accession>T1FIA4</accession>
<feature type="region of interest" description="Disordered" evidence="1">
    <location>
        <begin position="22"/>
        <end position="61"/>
    </location>
</feature>
<dbReference type="CTD" id="20208553"/>
<dbReference type="EMBL" id="KB097739">
    <property type="protein sequence ID" value="ESN90915.1"/>
    <property type="molecule type" value="Genomic_DNA"/>
</dbReference>